<dbReference type="Proteomes" id="UP000276133">
    <property type="component" value="Unassembled WGS sequence"/>
</dbReference>
<comment type="caution">
    <text evidence="2">The sequence shown here is derived from an EMBL/GenBank/DDBJ whole genome shotgun (WGS) entry which is preliminary data.</text>
</comment>
<feature type="transmembrane region" description="Helical" evidence="1">
    <location>
        <begin position="114"/>
        <end position="135"/>
    </location>
</feature>
<accession>A0A3M7SDZ7</accession>
<keyword evidence="1" id="KW-0472">Membrane</keyword>
<feature type="transmembrane region" description="Helical" evidence="1">
    <location>
        <begin position="90"/>
        <end position="108"/>
    </location>
</feature>
<protein>
    <submittedName>
        <fullName evidence="2">Uncharacterized protein</fullName>
    </submittedName>
</protein>
<keyword evidence="1" id="KW-1133">Transmembrane helix</keyword>
<dbReference type="EMBL" id="REGN01001565">
    <property type="protein sequence ID" value="RNA33877.1"/>
    <property type="molecule type" value="Genomic_DNA"/>
</dbReference>
<proteinExistence type="predicted"/>
<gene>
    <name evidence="2" type="ORF">BpHYR1_017630</name>
</gene>
<evidence type="ECO:0000313" key="2">
    <source>
        <dbReference type="EMBL" id="RNA33877.1"/>
    </source>
</evidence>
<evidence type="ECO:0000256" key="1">
    <source>
        <dbReference type="SAM" id="Phobius"/>
    </source>
</evidence>
<keyword evidence="3" id="KW-1185">Reference proteome</keyword>
<organism evidence="2 3">
    <name type="scientific">Brachionus plicatilis</name>
    <name type="common">Marine rotifer</name>
    <name type="synonym">Brachionus muelleri</name>
    <dbReference type="NCBI Taxonomy" id="10195"/>
    <lineage>
        <taxon>Eukaryota</taxon>
        <taxon>Metazoa</taxon>
        <taxon>Spiralia</taxon>
        <taxon>Gnathifera</taxon>
        <taxon>Rotifera</taxon>
        <taxon>Eurotatoria</taxon>
        <taxon>Monogononta</taxon>
        <taxon>Pseudotrocha</taxon>
        <taxon>Ploima</taxon>
        <taxon>Brachionidae</taxon>
        <taxon>Brachionus</taxon>
    </lineage>
</organism>
<sequence>MLGLLKKSEIKNIIVIKSNLIVQILNTIPKKLKRVCAEQITNLIFRKFSTKKKRNRFQFDESDVGNKENSKIINYIDTKKIVKKQDFKKLLYAHVSFDGVFLIFNYLNRVLGNFITRLLQIGTGAVQIILLFYFINEWSDTCQSGMVRLKNRFINPSPEQKDSDHNQNL</sequence>
<name>A0A3M7SDZ7_BRAPC</name>
<evidence type="ECO:0000313" key="3">
    <source>
        <dbReference type="Proteomes" id="UP000276133"/>
    </source>
</evidence>
<dbReference type="AlphaFoldDB" id="A0A3M7SDZ7"/>
<reference evidence="2 3" key="1">
    <citation type="journal article" date="2018" name="Sci. Rep.">
        <title>Genomic signatures of local adaptation to the degree of environmental predictability in rotifers.</title>
        <authorList>
            <person name="Franch-Gras L."/>
            <person name="Hahn C."/>
            <person name="Garcia-Roger E.M."/>
            <person name="Carmona M.J."/>
            <person name="Serra M."/>
            <person name="Gomez A."/>
        </authorList>
    </citation>
    <scope>NUCLEOTIDE SEQUENCE [LARGE SCALE GENOMIC DNA]</scope>
    <source>
        <strain evidence="2">HYR1</strain>
    </source>
</reference>
<keyword evidence="1" id="KW-0812">Transmembrane</keyword>